<dbReference type="Gene3D" id="1.25.40.20">
    <property type="entry name" value="Ankyrin repeat-containing domain"/>
    <property type="match status" value="2"/>
</dbReference>
<dbReference type="SUPFAM" id="SSF48403">
    <property type="entry name" value="Ankyrin repeat"/>
    <property type="match status" value="1"/>
</dbReference>
<dbReference type="AlphaFoldDB" id="A0A8J4EJZ4"/>
<dbReference type="Proteomes" id="UP000635606">
    <property type="component" value="Unassembled WGS sequence"/>
</dbReference>
<protein>
    <recommendedName>
        <fullName evidence="3">Ankyrin</fullName>
    </recommendedName>
</protein>
<organism evidence="1 2">
    <name type="scientific">Virgisporangium ochraceum</name>
    <dbReference type="NCBI Taxonomy" id="65505"/>
    <lineage>
        <taxon>Bacteria</taxon>
        <taxon>Bacillati</taxon>
        <taxon>Actinomycetota</taxon>
        <taxon>Actinomycetes</taxon>
        <taxon>Micromonosporales</taxon>
        <taxon>Micromonosporaceae</taxon>
        <taxon>Virgisporangium</taxon>
    </lineage>
</organism>
<gene>
    <name evidence="1" type="ORF">Voc01_097640</name>
</gene>
<keyword evidence="2" id="KW-1185">Reference proteome</keyword>
<name>A0A8J4EJZ4_9ACTN</name>
<comment type="caution">
    <text evidence="1">The sequence shown here is derived from an EMBL/GenBank/DDBJ whole genome shotgun (WGS) entry which is preliminary data.</text>
</comment>
<dbReference type="InterPro" id="IPR036770">
    <property type="entry name" value="Ankyrin_rpt-contain_sf"/>
</dbReference>
<evidence type="ECO:0000313" key="1">
    <source>
        <dbReference type="EMBL" id="GIJ74847.1"/>
    </source>
</evidence>
<dbReference type="InterPro" id="IPR002110">
    <property type="entry name" value="Ankyrin_rpt"/>
</dbReference>
<accession>A0A8J4EJZ4</accession>
<dbReference type="SMART" id="SM00248">
    <property type="entry name" value="ANK"/>
    <property type="match status" value="3"/>
</dbReference>
<evidence type="ECO:0000313" key="2">
    <source>
        <dbReference type="Proteomes" id="UP000635606"/>
    </source>
</evidence>
<reference evidence="1" key="1">
    <citation type="submission" date="2021-01" db="EMBL/GenBank/DDBJ databases">
        <title>Whole genome shotgun sequence of Virgisporangium ochraceum NBRC 16418.</title>
        <authorList>
            <person name="Komaki H."/>
            <person name="Tamura T."/>
        </authorList>
    </citation>
    <scope>NUCLEOTIDE SEQUENCE</scope>
    <source>
        <strain evidence="1">NBRC 16418</strain>
    </source>
</reference>
<dbReference type="RefSeq" id="WP_203934634.1">
    <property type="nucleotide sequence ID" value="NZ_BOPH01000145.1"/>
</dbReference>
<sequence>MDVHRDVGTAARYGTRAEFLAVYQPSAAATWADRGRGLLHQALCNKDPVERTAIAHRLLDDGADAATVTPDGWSTAQLLTGRVPVDRRADLDVPLLTALFDAGCDVNHVHPARGTALVQLAAQFMMSDDELAPYYEAFLARPDLDLTSVRGRRSDLATIRRWRTRRGRLVELLEEHVRSHGMELPSDTAFTLAPWADAARILAAYEPDDADRVEPGSGWTLLHLVLDNPDVDARLRVAHRLLDDGADPALATPEGLTPAHILLRRHGERDFVREAAFLRRLLDAGADVNAAAGNGVGTPLNCLAGMSNYEETSRMPLYDVLLAHPGLDPQTKVGRSRTAWDLIAKTRTEVLRARLKQRFGLEG</sequence>
<proteinExistence type="predicted"/>
<evidence type="ECO:0008006" key="3">
    <source>
        <dbReference type="Google" id="ProtNLM"/>
    </source>
</evidence>
<dbReference type="EMBL" id="BOPH01000145">
    <property type="protein sequence ID" value="GIJ74847.1"/>
    <property type="molecule type" value="Genomic_DNA"/>
</dbReference>